<comment type="caution">
    <text evidence="7">The sequence shown here is derived from an EMBL/GenBank/DDBJ whole genome shotgun (WGS) entry which is preliminary data.</text>
</comment>
<evidence type="ECO:0000256" key="3">
    <source>
        <dbReference type="ARBA" id="ARBA00022833"/>
    </source>
</evidence>
<keyword evidence="2 4" id="KW-0863">Zinc-finger</keyword>
<proteinExistence type="predicted"/>
<evidence type="ECO:0000256" key="1">
    <source>
        <dbReference type="ARBA" id="ARBA00022723"/>
    </source>
</evidence>
<dbReference type="InterPro" id="IPR017907">
    <property type="entry name" value="Znf_RING_CS"/>
</dbReference>
<dbReference type="SUPFAM" id="SSF57850">
    <property type="entry name" value="RING/U-box"/>
    <property type="match status" value="1"/>
</dbReference>
<dbReference type="InterPro" id="IPR018957">
    <property type="entry name" value="Znf_C3HC4_RING-type"/>
</dbReference>
<reference evidence="7" key="1">
    <citation type="submission" date="2023-06" db="EMBL/GenBank/DDBJ databases">
        <authorList>
            <consortium name="Lawrence Berkeley National Laboratory"/>
            <person name="Ahrendt S."/>
            <person name="Sahu N."/>
            <person name="Indic B."/>
            <person name="Wong-Bajracharya J."/>
            <person name="Merenyi Z."/>
            <person name="Ke H.-M."/>
            <person name="Monk M."/>
            <person name="Kocsube S."/>
            <person name="Drula E."/>
            <person name="Lipzen A."/>
            <person name="Balint B."/>
            <person name="Henrissat B."/>
            <person name="Andreopoulos B."/>
            <person name="Martin F.M."/>
            <person name="Harder C.B."/>
            <person name="Rigling D."/>
            <person name="Ford K.L."/>
            <person name="Foster G.D."/>
            <person name="Pangilinan J."/>
            <person name="Papanicolaou A."/>
            <person name="Barry K."/>
            <person name="LaButti K."/>
            <person name="Viragh M."/>
            <person name="Koriabine M."/>
            <person name="Yan M."/>
            <person name="Riley R."/>
            <person name="Champramary S."/>
            <person name="Plett K.L."/>
            <person name="Tsai I.J."/>
            <person name="Slot J."/>
            <person name="Sipos G."/>
            <person name="Plett J."/>
            <person name="Nagy L.G."/>
            <person name="Grigoriev I.V."/>
        </authorList>
    </citation>
    <scope>NUCLEOTIDE SEQUENCE</scope>
    <source>
        <strain evidence="7">FPL87.14</strain>
    </source>
</reference>
<evidence type="ECO:0000313" key="7">
    <source>
        <dbReference type="EMBL" id="KAK0446826.1"/>
    </source>
</evidence>
<sequence length="313" mass="35580">MTRSDKKQPVLHRRRSLRLSNLQHGSYNLVILSRTNTEVRLGIKEPVKLGSFTVHRKRHKALGDANAVAPNSSCSPTIAMHTRRMTRATLSDPDNPEQALTWREHDLALKAQELEQRLAAVSKKEEETSALLQQAKEREARDIFQQLEEHFTCSLCYDIMASPFSLNAAGQCGHTFCAMCVLKWSFSRLHRLCGCWHESVDCPICRSLVVMTPEKPPRLDFTFPFVPNRTASAICDSWVEKLACALSETKKGRGHKKNRARVDTPSDLPHWREGGAARKEWLRKRKALMSSLYSNWSRLTPENFAAMKDDLGV</sequence>
<evidence type="ECO:0000256" key="4">
    <source>
        <dbReference type="PROSITE-ProRule" id="PRU00175"/>
    </source>
</evidence>
<evidence type="ECO:0000256" key="5">
    <source>
        <dbReference type="SAM" id="Coils"/>
    </source>
</evidence>
<accession>A0AA39JQ15</accession>
<dbReference type="PROSITE" id="PS00518">
    <property type="entry name" value="ZF_RING_1"/>
    <property type="match status" value="1"/>
</dbReference>
<organism evidence="7 8">
    <name type="scientific">Armillaria borealis</name>
    <dbReference type="NCBI Taxonomy" id="47425"/>
    <lineage>
        <taxon>Eukaryota</taxon>
        <taxon>Fungi</taxon>
        <taxon>Dikarya</taxon>
        <taxon>Basidiomycota</taxon>
        <taxon>Agaricomycotina</taxon>
        <taxon>Agaricomycetes</taxon>
        <taxon>Agaricomycetidae</taxon>
        <taxon>Agaricales</taxon>
        <taxon>Marasmiineae</taxon>
        <taxon>Physalacriaceae</taxon>
        <taxon>Armillaria</taxon>
    </lineage>
</organism>
<name>A0AA39JQ15_9AGAR</name>
<keyword evidence="5" id="KW-0175">Coiled coil</keyword>
<keyword evidence="8" id="KW-1185">Reference proteome</keyword>
<dbReference type="PROSITE" id="PS50089">
    <property type="entry name" value="ZF_RING_2"/>
    <property type="match status" value="1"/>
</dbReference>
<dbReference type="InterPro" id="IPR013083">
    <property type="entry name" value="Znf_RING/FYVE/PHD"/>
</dbReference>
<dbReference type="Gene3D" id="3.30.40.10">
    <property type="entry name" value="Zinc/RING finger domain, C3HC4 (zinc finger)"/>
    <property type="match status" value="1"/>
</dbReference>
<feature type="coiled-coil region" evidence="5">
    <location>
        <begin position="104"/>
        <end position="138"/>
    </location>
</feature>
<evidence type="ECO:0000256" key="2">
    <source>
        <dbReference type="ARBA" id="ARBA00022771"/>
    </source>
</evidence>
<evidence type="ECO:0000313" key="8">
    <source>
        <dbReference type="Proteomes" id="UP001175226"/>
    </source>
</evidence>
<dbReference type="EMBL" id="JAUEPT010000013">
    <property type="protein sequence ID" value="KAK0446826.1"/>
    <property type="molecule type" value="Genomic_DNA"/>
</dbReference>
<gene>
    <name evidence="7" type="ORF">EV421DRAFT_1901666</name>
</gene>
<protein>
    <recommendedName>
        <fullName evidence="6">RING-type domain-containing protein</fullName>
    </recommendedName>
</protein>
<keyword evidence="1" id="KW-0479">Metal-binding</keyword>
<dbReference type="Proteomes" id="UP001175226">
    <property type="component" value="Unassembled WGS sequence"/>
</dbReference>
<evidence type="ECO:0000259" key="6">
    <source>
        <dbReference type="PROSITE" id="PS50089"/>
    </source>
</evidence>
<dbReference type="GO" id="GO:0008270">
    <property type="term" value="F:zinc ion binding"/>
    <property type="evidence" value="ECO:0007669"/>
    <property type="project" value="UniProtKB-KW"/>
</dbReference>
<feature type="domain" description="RING-type" evidence="6">
    <location>
        <begin position="153"/>
        <end position="206"/>
    </location>
</feature>
<dbReference type="Pfam" id="PF00097">
    <property type="entry name" value="zf-C3HC4"/>
    <property type="match status" value="1"/>
</dbReference>
<dbReference type="AlphaFoldDB" id="A0AA39JQ15"/>
<keyword evidence="3" id="KW-0862">Zinc</keyword>
<dbReference type="InterPro" id="IPR001841">
    <property type="entry name" value="Znf_RING"/>
</dbReference>